<accession>G0ZAH1</accession>
<evidence type="ECO:0000256" key="17">
    <source>
        <dbReference type="ARBA" id="ARBA00023258"/>
    </source>
</evidence>
<dbReference type="RefSeq" id="YP_007518308.1">
    <property type="nucleotide sequence ID" value="NC_020487.1"/>
</dbReference>
<evidence type="ECO:0000256" key="20">
    <source>
        <dbReference type="SAM" id="MobiDB-lite"/>
    </source>
</evidence>
<dbReference type="EMBL" id="HQ913600">
    <property type="protein sequence ID" value="AEK98442.1"/>
    <property type="molecule type" value="Genomic_DNA"/>
</dbReference>
<dbReference type="GO" id="GO:0044003">
    <property type="term" value="P:symbiont-mediated perturbation of host process"/>
    <property type="evidence" value="ECO:0007669"/>
    <property type="project" value="InterPro"/>
</dbReference>
<evidence type="ECO:0000256" key="13">
    <source>
        <dbReference type="ARBA" id="ARBA00022961"/>
    </source>
</evidence>
<keyword evidence="13" id="KW-1105">Inhibition of host STAT1 by virus</keyword>
<keyword evidence="9" id="KW-0479">Metal-binding</keyword>
<keyword evidence="4" id="KW-1121">Modulation of host cell cycle by virus</keyword>
<dbReference type="KEGG" id="vg:15486148"/>
<dbReference type="Pfam" id="PF02703">
    <property type="entry name" value="Adeno_E1A"/>
    <property type="match status" value="1"/>
</dbReference>
<proteinExistence type="inferred from homology"/>
<feature type="region of interest" description="Disordered" evidence="20">
    <location>
        <begin position="129"/>
        <end position="151"/>
    </location>
</feature>
<evidence type="ECO:0000256" key="8">
    <source>
        <dbReference type="ARBA" id="ARBA00022632"/>
    </source>
</evidence>
<evidence type="ECO:0000256" key="14">
    <source>
        <dbReference type="ARBA" id="ARBA00023015"/>
    </source>
</evidence>
<keyword evidence="7" id="KW-0945">Host-virus interaction</keyword>
<name>G0ZAH1_9ADEN</name>
<feature type="region of interest" description="Disordered" evidence="20">
    <location>
        <begin position="196"/>
        <end position="234"/>
    </location>
</feature>
<dbReference type="InterPro" id="IPR014410">
    <property type="entry name" value="Aden_E1A"/>
</dbReference>
<keyword evidence="18" id="KW-0899">Viral immunoevasion</keyword>
<keyword evidence="22" id="KW-1185">Reference proteome</keyword>
<protein>
    <recommendedName>
        <fullName evidence="3">Early E1A protein</fullName>
    </recommendedName>
</protein>
<organism evidence="21 22">
    <name type="scientific">titi monkey adenovirus 1</name>
    <dbReference type="NCBI Taxonomy" id="3123084"/>
    <lineage>
        <taxon>Viruses</taxon>
        <taxon>Varidnaviria</taxon>
        <taxon>Bamfordvirae</taxon>
        <taxon>Preplasmiviricota</taxon>
        <taxon>Polisuviricotina</taxon>
        <taxon>Pharingeaviricetes</taxon>
        <taxon>Rowavirales</taxon>
        <taxon>Adenoviridae</taxon>
        <taxon>Mastadenovirus</taxon>
        <taxon>Mastadenovirus simuli</taxon>
        <taxon>Platyrrhini mastadenovirus A</taxon>
    </lineage>
</organism>
<evidence type="ECO:0000256" key="2">
    <source>
        <dbReference type="ARBA" id="ARBA00007334"/>
    </source>
</evidence>
<keyword evidence="16" id="KW-0804">Transcription</keyword>
<evidence type="ECO:0000256" key="3">
    <source>
        <dbReference type="ARBA" id="ARBA00019274"/>
    </source>
</evidence>
<reference evidence="21 22" key="1">
    <citation type="journal article" date="2011" name="PLoS Pathog.">
        <title>Cross-species transmission of a novel adenovirus associated with a fulminant pneumonia outbreak in a new world monkey colony.</title>
        <authorList>
            <person name="Chen E.C."/>
            <person name="Yagi S."/>
            <person name="Kelly K.R."/>
            <person name="Mendoza S.P."/>
            <person name="Maninger N."/>
            <person name="Rosenthal A."/>
            <person name="Spinner A."/>
            <person name="Bales K.L."/>
            <person name="Schnurr D.P."/>
            <person name="Lerche N.W."/>
            <person name="Chiu C.Y."/>
        </authorList>
    </citation>
    <scope>NUCLEOTIDE SEQUENCE [LARGE SCALE GENOMIC DNA]</scope>
</reference>
<evidence type="ECO:0000256" key="11">
    <source>
        <dbReference type="ARBA" id="ARBA00022830"/>
    </source>
</evidence>
<dbReference type="GeneID" id="15486148"/>
<keyword evidence="17" id="KW-0922">Interferon antiviral system evasion</keyword>
<keyword evidence="6" id="KW-1048">Host nucleus</keyword>
<keyword evidence="14" id="KW-0805">Transcription regulation</keyword>
<evidence type="ECO:0000256" key="10">
    <source>
        <dbReference type="ARBA" id="ARBA00022771"/>
    </source>
</evidence>
<evidence type="ECO:0000256" key="7">
    <source>
        <dbReference type="ARBA" id="ARBA00022581"/>
    </source>
</evidence>
<keyword evidence="5" id="KW-0244">Early protein</keyword>
<keyword evidence="11" id="KW-1114">Inhibition of host interferon signaling pathway by virus</keyword>
<dbReference type="GO" id="GO:0006355">
    <property type="term" value="P:regulation of DNA-templated transcription"/>
    <property type="evidence" value="ECO:0007669"/>
    <property type="project" value="InterPro"/>
</dbReference>
<dbReference type="OrthoDB" id="19343at10239"/>
<dbReference type="Proteomes" id="UP000121920">
    <property type="component" value="Segment"/>
</dbReference>
<keyword evidence="15" id="KW-0010">Activator</keyword>
<evidence type="ECO:0000256" key="4">
    <source>
        <dbReference type="ARBA" id="ARBA00022504"/>
    </source>
</evidence>
<keyword evidence="10" id="KW-0863">Zinc-finger</keyword>
<evidence type="ECO:0000256" key="16">
    <source>
        <dbReference type="ARBA" id="ARBA00023163"/>
    </source>
</evidence>
<keyword evidence="19" id="KW-1078">G1/S host cell cycle checkpoint dysregulation by virus</keyword>
<feature type="region of interest" description="Disordered" evidence="20">
    <location>
        <begin position="73"/>
        <end position="100"/>
    </location>
</feature>
<keyword evidence="12" id="KW-0862">Zinc</keyword>
<keyword evidence="8" id="KW-1090">Inhibition of host innate immune response by virus</keyword>
<evidence type="ECO:0000256" key="18">
    <source>
        <dbReference type="ARBA" id="ARBA00023280"/>
    </source>
</evidence>
<evidence type="ECO:0000256" key="6">
    <source>
        <dbReference type="ARBA" id="ARBA00022562"/>
    </source>
</evidence>
<evidence type="ECO:0000256" key="9">
    <source>
        <dbReference type="ARBA" id="ARBA00022723"/>
    </source>
</evidence>
<sequence length="263" mass="28979">MKTWQCQSLADLELVQEILDEMGEGNHGHFVPEDGGDPGDSGFVPEPLSLHDLFDVPTDPLTQEHAEAVDLLFPDPVEPDSTQEDVDRPLRTPSPPQLSPVNLVCRREQELEELGAEIDLTCHEKMFTDSEDEGEGAPQNGGSGERDGFRLDCPEQPGQGCLSCHVHRCTMGDPTLMCSLCYMRLNSHCIYSPVSEPEEEEGDESSRERPRPSTSAQGVTQRPQKRQHADVLTDPPQLGAVCALLGPQEEPLDLSCKRSRPES</sequence>
<comment type="similarity">
    <text evidence="2">Belongs to the adenoviridae E1A protein family.</text>
</comment>
<evidence type="ECO:0000256" key="15">
    <source>
        <dbReference type="ARBA" id="ARBA00023159"/>
    </source>
</evidence>
<evidence type="ECO:0000256" key="19">
    <source>
        <dbReference type="ARBA" id="ARBA00023309"/>
    </source>
</evidence>
<evidence type="ECO:0000256" key="12">
    <source>
        <dbReference type="ARBA" id="ARBA00022833"/>
    </source>
</evidence>
<evidence type="ECO:0000256" key="1">
    <source>
        <dbReference type="ARBA" id="ARBA00004147"/>
    </source>
</evidence>
<comment type="subcellular location">
    <subcellularLocation>
        <location evidence="1">Host nucleus</location>
    </subcellularLocation>
</comment>
<evidence type="ECO:0000313" key="22">
    <source>
        <dbReference type="Proteomes" id="UP000121920"/>
    </source>
</evidence>
<feature type="region of interest" description="Disordered" evidence="20">
    <location>
        <begin position="35"/>
        <end position="56"/>
    </location>
</feature>
<evidence type="ECO:0000313" key="21">
    <source>
        <dbReference type="EMBL" id="AEK98442.1"/>
    </source>
</evidence>
<evidence type="ECO:0000256" key="5">
    <source>
        <dbReference type="ARBA" id="ARBA00022518"/>
    </source>
</evidence>